<organism evidence="4">
    <name type="scientific">bioreactor metagenome</name>
    <dbReference type="NCBI Taxonomy" id="1076179"/>
    <lineage>
        <taxon>unclassified sequences</taxon>
        <taxon>metagenomes</taxon>
        <taxon>ecological metagenomes</taxon>
    </lineage>
</organism>
<reference evidence="4" key="1">
    <citation type="submission" date="2019-08" db="EMBL/GenBank/DDBJ databases">
        <authorList>
            <person name="Kucharzyk K."/>
            <person name="Murdoch R.W."/>
            <person name="Higgins S."/>
            <person name="Loffler F."/>
        </authorList>
    </citation>
    <scope>NUCLEOTIDE SEQUENCE</scope>
</reference>
<dbReference type="AlphaFoldDB" id="A0A644WNB0"/>
<dbReference type="Pfam" id="PF04389">
    <property type="entry name" value="Peptidase_M28"/>
    <property type="match status" value="1"/>
</dbReference>
<evidence type="ECO:0000256" key="2">
    <source>
        <dbReference type="ARBA" id="ARBA00023315"/>
    </source>
</evidence>
<accession>A0A644WNB0</accession>
<sequence>MKTRILMLAVAVAMLSSCGDGKKKNGGVKDTTRTETVNVPVFNEDSAYAYVAKQVAFGPRVPGSKAHLACRDWLVSELKRHGAETTVQNITVRTFDNTVISGYNIIGSINPDAPVRIMLSSHWDSRPFADWDPDPANHRKPIPGANDGASGVGVLLEIARVLQTNKPPVGVDIFFWDVEDYGEPQDAQEKGAGDFWGLGAQYWSRNPHSPGYTARYGILLDMVGAPYASFYHEGFSMKYASGVVNRVWNHAQALGYGNYFLNADSNPITDDHYYINTIAEIPTIDIIQQVPNSKTGFYPYWHTLKDDIDQIDRGTLKAVGQTVMRTIFYER</sequence>
<protein>
    <recommendedName>
        <fullName evidence="3">Peptidase M28 domain-containing protein</fullName>
    </recommendedName>
</protein>
<dbReference type="InterPro" id="IPR040234">
    <property type="entry name" value="QC/QCL"/>
</dbReference>
<dbReference type="GO" id="GO:0008270">
    <property type="term" value="F:zinc ion binding"/>
    <property type="evidence" value="ECO:0007669"/>
    <property type="project" value="TreeGrafter"/>
</dbReference>
<evidence type="ECO:0000313" key="4">
    <source>
        <dbReference type="EMBL" id="MPM04958.1"/>
    </source>
</evidence>
<name>A0A644WNB0_9ZZZZ</name>
<evidence type="ECO:0000259" key="3">
    <source>
        <dbReference type="Pfam" id="PF04389"/>
    </source>
</evidence>
<keyword evidence="2" id="KW-0012">Acyltransferase</keyword>
<dbReference type="PANTHER" id="PTHR12283:SF6">
    <property type="entry name" value="GLUTAMINYL-PEPTIDE CYCLOTRANSFERASE-RELATED"/>
    <property type="match status" value="1"/>
</dbReference>
<dbReference type="InterPro" id="IPR007484">
    <property type="entry name" value="Peptidase_M28"/>
</dbReference>
<evidence type="ECO:0000256" key="1">
    <source>
        <dbReference type="ARBA" id="ARBA00022679"/>
    </source>
</evidence>
<dbReference type="EMBL" id="VSSQ01001087">
    <property type="protein sequence ID" value="MPM04958.1"/>
    <property type="molecule type" value="Genomic_DNA"/>
</dbReference>
<dbReference type="PROSITE" id="PS51257">
    <property type="entry name" value="PROKAR_LIPOPROTEIN"/>
    <property type="match status" value="1"/>
</dbReference>
<proteinExistence type="predicted"/>
<gene>
    <name evidence="4" type="ORF">SDC9_51239</name>
</gene>
<feature type="domain" description="Peptidase M28" evidence="3">
    <location>
        <begin position="104"/>
        <end position="325"/>
    </location>
</feature>
<dbReference type="PANTHER" id="PTHR12283">
    <property type="entry name" value="GLUTAMINYL-PEPTIDE CYCLOTRANSFERASE"/>
    <property type="match status" value="1"/>
</dbReference>
<dbReference type="SUPFAM" id="SSF53187">
    <property type="entry name" value="Zn-dependent exopeptidases"/>
    <property type="match status" value="1"/>
</dbReference>
<dbReference type="GO" id="GO:0016603">
    <property type="term" value="F:glutaminyl-peptide cyclotransferase activity"/>
    <property type="evidence" value="ECO:0007669"/>
    <property type="project" value="TreeGrafter"/>
</dbReference>
<dbReference type="Gene3D" id="3.40.630.10">
    <property type="entry name" value="Zn peptidases"/>
    <property type="match status" value="1"/>
</dbReference>
<keyword evidence="1" id="KW-0808">Transferase</keyword>
<comment type="caution">
    <text evidence="4">The sequence shown here is derived from an EMBL/GenBank/DDBJ whole genome shotgun (WGS) entry which is preliminary data.</text>
</comment>